<keyword evidence="1 2" id="KW-0175">Coiled coil</keyword>
<accession>A0A7I4B2K3</accession>
<feature type="region of interest" description="Disordered" evidence="3">
    <location>
        <begin position="775"/>
        <end position="846"/>
    </location>
</feature>
<dbReference type="InParanoid" id="A0A7I4B2K3"/>
<feature type="region of interest" description="Disordered" evidence="3">
    <location>
        <begin position="1106"/>
        <end position="1131"/>
    </location>
</feature>
<dbReference type="GeneID" id="112292149"/>
<dbReference type="PANTHER" id="PTHR31342:SF7">
    <property type="entry name" value="PROTEIN CHUP1, CHLOROPLASTIC"/>
    <property type="match status" value="1"/>
</dbReference>
<feature type="coiled-coil region" evidence="2">
    <location>
        <begin position="195"/>
        <end position="443"/>
    </location>
</feature>
<evidence type="ECO:0000313" key="4">
    <source>
        <dbReference type="EnsemblPlants" id="Pp3c15_19960V3.2"/>
    </source>
</evidence>
<feature type="region of interest" description="Disordered" evidence="3">
    <location>
        <begin position="611"/>
        <end position="658"/>
    </location>
</feature>
<dbReference type="Gramene" id="Pp3c15_19960V3.2">
    <property type="protein sequence ID" value="Pp3c15_19960V3.2"/>
    <property type="gene ID" value="Pp3c15_19960"/>
</dbReference>
<gene>
    <name evidence="4" type="primary">LOC112292149</name>
</gene>
<dbReference type="AlphaFoldDB" id="A0A7I4B2K3"/>
<dbReference type="OrthoDB" id="1917273at2759"/>
<feature type="compositionally biased region" description="Acidic residues" evidence="3">
    <location>
        <begin position="1118"/>
        <end position="1131"/>
    </location>
</feature>
<dbReference type="InterPro" id="IPR040265">
    <property type="entry name" value="CHUP1/IPGA1-like"/>
</dbReference>
<evidence type="ECO:0000256" key="2">
    <source>
        <dbReference type="SAM" id="Coils"/>
    </source>
</evidence>
<protein>
    <recommendedName>
        <fullName evidence="6">Chloroplast unusual positioning 1B</fullName>
    </recommendedName>
</protein>
<dbReference type="RefSeq" id="XP_024396093.1">
    <property type="nucleotide sequence ID" value="XM_024540325.2"/>
</dbReference>
<name>A0A7I4B2K3_PHYPA</name>
<reference evidence="4 5" key="1">
    <citation type="journal article" date="2008" name="Science">
        <title>The Physcomitrella genome reveals evolutionary insights into the conquest of land by plants.</title>
        <authorList>
            <person name="Rensing S."/>
            <person name="Lang D."/>
            <person name="Zimmer A."/>
            <person name="Terry A."/>
            <person name="Salamov A."/>
            <person name="Shapiro H."/>
            <person name="Nishiyama T."/>
            <person name="Perroud P.-F."/>
            <person name="Lindquist E."/>
            <person name="Kamisugi Y."/>
            <person name="Tanahashi T."/>
            <person name="Sakakibara K."/>
            <person name="Fujita T."/>
            <person name="Oishi K."/>
            <person name="Shin-I T."/>
            <person name="Kuroki Y."/>
            <person name="Toyoda A."/>
            <person name="Suzuki Y."/>
            <person name="Hashimoto A."/>
            <person name="Yamaguchi K."/>
            <person name="Sugano A."/>
            <person name="Kohara Y."/>
            <person name="Fujiyama A."/>
            <person name="Anterola A."/>
            <person name="Aoki S."/>
            <person name="Ashton N."/>
            <person name="Barbazuk W.B."/>
            <person name="Barker E."/>
            <person name="Bennetzen J."/>
            <person name="Bezanilla M."/>
            <person name="Blankenship R."/>
            <person name="Cho S.H."/>
            <person name="Dutcher S."/>
            <person name="Estelle M."/>
            <person name="Fawcett J.A."/>
            <person name="Gundlach H."/>
            <person name="Hanada K."/>
            <person name="Heyl A."/>
            <person name="Hicks K.A."/>
            <person name="Hugh J."/>
            <person name="Lohr M."/>
            <person name="Mayer K."/>
            <person name="Melkozernov A."/>
            <person name="Murata T."/>
            <person name="Nelson D."/>
            <person name="Pils B."/>
            <person name="Prigge M."/>
            <person name="Reiss B."/>
            <person name="Renner T."/>
            <person name="Rombauts S."/>
            <person name="Rushton P."/>
            <person name="Sanderfoot A."/>
            <person name="Schween G."/>
            <person name="Shiu S.-H."/>
            <person name="Stueber K."/>
            <person name="Theodoulou F.L."/>
            <person name="Tu H."/>
            <person name="Van de Peer Y."/>
            <person name="Verrier P.J."/>
            <person name="Waters E."/>
            <person name="Wood A."/>
            <person name="Yang L."/>
            <person name="Cove D."/>
            <person name="Cuming A."/>
            <person name="Hasebe M."/>
            <person name="Lucas S."/>
            <person name="Mishler D.B."/>
            <person name="Reski R."/>
            <person name="Grigoriev I."/>
            <person name="Quatrano R.S."/>
            <person name="Boore J.L."/>
        </authorList>
    </citation>
    <scope>NUCLEOTIDE SEQUENCE [LARGE SCALE GENOMIC DNA]</scope>
    <source>
        <strain evidence="4 5">cv. Gransden 2004</strain>
    </source>
</reference>
<reference evidence="4 5" key="2">
    <citation type="journal article" date="2018" name="Plant J.">
        <title>The Physcomitrella patens chromosome-scale assembly reveals moss genome structure and evolution.</title>
        <authorList>
            <person name="Lang D."/>
            <person name="Ullrich K.K."/>
            <person name="Murat F."/>
            <person name="Fuchs J."/>
            <person name="Jenkins J."/>
            <person name="Haas F.B."/>
            <person name="Piednoel M."/>
            <person name="Gundlach H."/>
            <person name="Van Bel M."/>
            <person name="Meyberg R."/>
            <person name="Vives C."/>
            <person name="Morata J."/>
            <person name="Symeonidi A."/>
            <person name="Hiss M."/>
            <person name="Muchero W."/>
            <person name="Kamisugi Y."/>
            <person name="Saleh O."/>
            <person name="Blanc G."/>
            <person name="Decker E.L."/>
            <person name="van Gessel N."/>
            <person name="Grimwood J."/>
            <person name="Hayes R.D."/>
            <person name="Graham S.W."/>
            <person name="Gunter L.E."/>
            <person name="McDaniel S.F."/>
            <person name="Hoernstein S.N.W."/>
            <person name="Larsson A."/>
            <person name="Li F.W."/>
            <person name="Perroud P.F."/>
            <person name="Phillips J."/>
            <person name="Ranjan P."/>
            <person name="Rokshar D.S."/>
            <person name="Rothfels C.J."/>
            <person name="Schneider L."/>
            <person name="Shu S."/>
            <person name="Stevenson D.W."/>
            <person name="Thummler F."/>
            <person name="Tillich M."/>
            <person name="Villarreal Aguilar J.C."/>
            <person name="Widiez T."/>
            <person name="Wong G.K."/>
            <person name="Wymore A."/>
            <person name="Zhang Y."/>
            <person name="Zimmer A.D."/>
            <person name="Quatrano R.S."/>
            <person name="Mayer K.F.X."/>
            <person name="Goodstein D."/>
            <person name="Casacuberta J.M."/>
            <person name="Vandepoele K."/>
            <person name="Reski R."/>
            <person name="Cuming A.C."/>
            <person name="Tuskan G.A."/>
            <person name="Maumus F."/>
            <person name="Salse J."/>
            <person name="Schmutz J."/>
            <person name="Rensing S.A."/>
        </authorList>
    </citation>
    <scope>NUCLEOTIDE SEQUENCE [LARGE SCALE GENOMIC DNA]</scope>
    <source>
        <strain evidence="4 5">cv. Gransden 2004</strain>
    </source>
</reference>
<feature type="region of interest" description="Disordered" evidence="3">
    <location>
        <begin position="27"/>
        <end position="77"/>
    </location>
</feature>
<dbReference type="EnsemblPlants" id="Pp3c15_19960V3.2">
    <property type="protein sequence ID" value="Pp3c15_19960V3.2"/>
    <property type="gene ID" value="Pp3c15_19960"/>
</dbReference>
<evidence type="ECO:0000313" key="5">
    <source>
        <dbReference type="Proteomes" id="UP000006727"/>
    </source>
</evidence>
<feature type="region of interest" description="Disordered" evidence="3">
    <location>
        <begin position="560"/>
        <end position="599"/>
    </location>
</feature>
<dbReference type="Proteomes" id="UP000006727">
    <property type="component" value="Chromosome 15"/>
</dbReference>
<feature type="compositionally biased region" description="Basic and acidic residues" evidence="3">
    <location>
        <begin position="31"/>
        <end position="41"/>
    </location>
</feature>
<feature type="compositionally biased region" description="Basic and acidic residues" evidence="3">
    <location>
        <begin position="132"/>
        <end position="142"/>
    </location>
</feature>
<feature type="compositionally biased region" description="Low complexity" evidence="3">
    <location>
        <begin position="514"/>
        <end position="537"/>
    </location>
</feature>
<dbReference type="KEGG" id="ppp:112292149"/>
<feature type="compositionally biased region" description="Pro residues" evidence="3">
    <location>
        <begin position="785"/>
        <end position="796"/>
    </location>
</feature>
<dbReference type="EMBL" id="ABEU02000015">
    <property type="status" value="NOT_ANNOTATED_CDS"/>
    <property type="molecule type" value="Genomic_DNA"/>
</dbReference>
<feature type="compositionally biased region" description="Low complexity" evidence="3">
    <location>
        <begin position="627"/>
        <end position="645"/>
    </location>
</feature>
<dbReference type="PANTHER" id="PTHR31342">
    <property type="entry name" value="PROTEIN CHUP1, CHLOROPLASTIC"/>
    <property type="match status" value="1"/>
</dbReference>
<sequence length="1131" mass="126620">MLVRLGLAVTCSVAAVTYRRQLRNKRGQLATEDHGDKREEGQNENLGVESRSKQQKTPQTEEVKRVTPSSPARSLIGSEYGDKDLLLPEFDDILYEAELGILSPRSARSVGKDSYGADGFTDADLDSFKAVPGEDGKDDVRFKTTKNRGGRVGSRRSPSPGRRRDSFNDDGDDQKSQVSDSSDYLRDEYVDSLANDSATAELRALRETVKVLKNKEARMEAELLEYYDLEDQEAELVKLEEEMEEKNARLMDMEERLERRNLELEKLRSRLEMVEEEKNSQIAKLKERIGILEARSTKLADEAASVTGLRKDLEEARARNREIQKQLNTRVGDDKAELLKLKQKLATLETDKEDGSKRDLETEKKLQALREMEVEIVELRRTNKDLQYQKRELTVKLDAAEMDIEYLQNRTEEDILAEADEELAALRHANEDLARQVEGLQNDRFTEVEELVYLRWVNACLRYELRNYQAPEGQVSAMDLNKNLSPRSQEKAKQLMLQYAAPDLHALRSKDQMESGYESTSSETSSPSEDYSDISSEVGSVSGHLSKKNSLIKRLKSWTGRKDDGIGNERSPSSRSDPGSQRRRKKTSKGPLEALIIRNQSDSIQITTYGANKDDAESHGTASPTRSLSNLSSPSGSGANSNPPAMSSLAPIKTSQSATTKDGFNGIAASFQVIEKSVPAEISAKYPAFKDRHKAAIEREQAIKEKAQAEREKMQAEREKAQVERGEMPKVPRVKWSEKMQQVGIQQEQLFGLETMPALKSGEVITKPITVAEVEKRELRKPRPPPKPSRPQPSVPAAPQSAGVSGGGVPPPPPPPPPPRGGPGAPPPPPPPPPMGGLSKMGKKTDDVHRAPEVVEFYQSLMKRDAKSAVVNTAGGNNPEARNNMIGEIENRSTHLLAIKADVETQGEFVMSLAAEVRAAVYGDIKDVVEFVNWLDEELSFLVDERAVLKHFDWPEGKADAMREAAFEYQDLTKLLGEVSKFEDKSEMPCDKALKKMLTLLEKTEQSVYGLLRTRDMAMARYKEFNIPVQWMLDSGIVGKIKLASVKLARLYMKRVSTELEQVGSLNEPVREFLLLQGVRFAFRVHQFAGGFDPESMQAFESLRACANRPSNPPDQHIEEEGEQQEEPEEQ</sequence>
<organism evidence="4 5">
    <name type="scientific">Physcomitrium patens</name>
    <name type="common">Spreading-leaved earth moss</name>
    <name type="synonym">Physcomitrella patens</name>
    <dbReference type="NCBI Taxonomy" id="3218"/>
    <lineage>
        <taxon>Eukaryota</taxon>
        <taxon>Viridiplantae</taxon>
        <taxon>Streptophyta</taxon>
        <taxon>Embryophyta</taxon>
        <taxon>Bryophyta</taxon>
        <taxon>Bryophytina</taxon>
        <taxon>Bryopsida</taxon>
        <taxon>Funariidae</taxon>
        <taxon>Funariales</taxon>
        <taxon>Funariaceae</taxon>
        <taxon>Physcomitrium</taxon>
    </lineage>
</organism>
<evidence type="ECO:0000256" key="1">
    <source>
        <dbReference type="ARBA" id="ARBA00023054"/>
    </source>
</evidence>
<feature type="compositionally biased region" description="Pro residues" evidence="3">
    <location>
        <begin position="809"/>
        <end position="835"/>
    </location>
</feature>
<feature type="region of interest" description="Disordered" evidence="3">
    <location>
        <begin position="107"/>
        <end position="184"/>
    </location>
</feature>
<proteinExistence type="predicted"/>
<feature type="coiled-coil region" evidence="2">
    <location>
        <begin position="690"/>
        <end position="726"/>
    </location>
</feature>
<keyword evidence="5" id="KW-1185">Reference proteome</keyword>
<evidence type="ECO:0008006" key="6">
    <source>
        <dbReference type="Google" id="ProtNLM"/>
    </source>
</evidence>
<reference evidence="4" key="3">
    <citation type="submission" date="2020-12" db="UniProtKB">
        <authorList>
            <consortium name="EnsemblPlants"/>
        </authorList>
    </citation>
    <scope>IDENTIFICATION</scope>
</reference>
<feature type="region of interest" description="Disordered" evidence="3">
    <location>
        <begin position="511"/>
        <end position="546"/>
    </location>
</feature>
<evidence type="ECO:0000256" key="3">
    <source>
        <dbReference type="SAM" id="MobiDB-lite"/>
    </source>
</evidence>
<feature type="compositionally biased region" description="Polar residues" evidence="3">
    <location>
        <begin position="570"/>
        <end position="579"/>
    </location>
</feature>